<proteinExistence type="predicted"/>
<accession>A0AC59Z0N4</accession>
<evidence type="ECO:0000313" key="2">
    <source>
        <dbReference type="Proteomes" id="UP001162501"/>
    </source>
</evidence>
<evidence type="ECO:0000313" key="1">
    <source>
        <dbReference type="EMBL" id="CAN0129498.1"/>
    </source>
</evidence>
<name>A0AC59Z0N4_RANTA</name>
<protein>
    <submittedName>
        <fullName evidence="1">Uncharacterized protein</fullName>
    </submittedName>
</protein>
<dbReference type="Proteomes" id="UP001162501">
    <property type="component" value="Chromosome 21"/>
</dbReference>
<reference evidence="1" key="2">
    <citation type="submission" date="2025-03" db="EMBL/GenBank/DDBJ databases">
        <authorList>
            <consortium name="ELIXIR-Norway"/>
            <consortium name="Elixir Norway"/>
        </authorList>
    </citation>
    <scope>NUCLEOTIDE SEQUENCE</scope>
</reference>
<organism evidence="1 2">
    <name type="scientific">Rangifer tarandus platyrhynchus</name>
    <name type="common">Svalbard reindeer</name>
    <dbReference type="NCBI Taxonomy" id="3082113"/>
    <lineage>
        <taxon>Eukaryota</taxon>
        <taxon>Metazoa</taxon>
        <taxon>Chordata</taxon>
        <taxon>Craniata</taxon>
        <taxon>Vertebrata</taxon>
        <taxon>Euteleostomi</taxon>
        <taxon>Mammalia</taxon>
        <taxon>Eutheria</taxon>
        <taxon>Laurasiatheria</taxon>
        <taxon>Artiodactyla</taxon>
        <taxon>Ruminantia</taxon>
        <taxon>Pecora</taxon>
        <taxon>Cervidae</taxon>
        <taxon>Odocoileinae</taxon>
        <taxon>Rangifer</taxon>
    </lineage>
</organism>
<gene>
    <name evidence="1" type="ORF">MRATA1EN22A_LOCUS12487</name>
</gene>
<dbReference type="EMBL" id="OX596105">
    <property type="protein sequence ID" value="CAN0129498.1"/>
    <property type="molecule type" value="Genomic_DNA"/>
</dbReference>
<reference evidence="1" key="1">
    <citation type="submission" date="2023-05" db="EMBL/GenBank/DDBJ databases">
        <authorList>
            <consortium name="ELIXIR-Norway"/>
        </authorList>
    </citation>
    <scope>NUCLEOTIDE SEQUENCE</scope>
</reference>
<sequence>MIVAIHVCYTLCQRASTSVMSYRFENGPGRDFPGDKSTADLSGPEAPEGVYNMEVVNLRDGGRSLLFFLNKTYLWEKMKDFLCVYEPGVGLCEVPGRRS</sequence>